<dbReference type="GO" id="GO:0009252">
    <property type="term" value="P:peptidoglycan biosynthetic process"/>
    <property type="evidence" value="ECO:0007669"/>
    <property type="project" value="UniProtKB-KW"/>
</dbReference>
<dbReference type="GO" id="GO:0016740">
    <property type="term" value="F:transferase activity"/>
    <property type="evidence" value="ECO:0007669"/>
    <property type="project" value="UniProtKB-KW"/>
</dbReference>
<dbReference type="GO" id="GO:0008360">
    <property type="term" value="P:regulation of cell shape"/>
    <property type="evidence" value="ECO:0007669"/>
    <property type="project" value="UniProtKB-UniRule"/>
</dbReference>
<dbReference type="InterPro" id="IPR036365">
    <property type="entry name" value="PGBD-like_sf"/>
</dbReference>
<evidence type="ECO:0000259" key="9">
    <source>
        <dbReference type="PROSITE" id="PS52029"/>
    </source>
</evidence>
<comment type="similarity">
    <text evidence="2">Belongs to the YkuD family.</text>
</comment>
<dbReference type="EMBL" id="CP003984">
    <property type="protein sequence ID" value="AII87038.1"/>
    <property type="molecule type" value="Genomic_DNA"/>
</dbReference>
<dbReference type="InterPro" id="IPR005490">
    <property type="entry name" value="LD_TPept_cat_dom"/>
</dbReference>
<dbReference type="PANTHER" id="PTHR41533">
    <property type="entry name" value="L,D-TRANSPEPTIDASE HI_1667-RELATED"/>
    <property type="match status" value="1"/>
</dbReference>
<dbReference type="PANTHER" id="PTHR41533:SF2">
    <property type="entry name" value="BLR7131 PROTEIN"/>
    <property type="match status" value="1"/>
</dbReference>
<evidence type="ECO:0000256" key="8">
    <source>
        <dbReference type="SAM" id="SignalP"/>
    </source>
</evidence>
<dbReference type="KEGG" id="ptp:RCA23_c15000"/>
<dbReference type="InterPro" id="IPR038063">
    <property type="entry name" value="Transpep_catalytic_dom"/>
</dbReference>
<dbReference type="Gene3D" id="1.10.101.10">
    <property type="entry name" value="PGBD-like superfamily/PGBD"/>
    <property type="match status" value="1"/>
</dbReference>
<evidence type="ECO:0000256" key="4">
    <source>
        <dbReference type="ARBA" id="ARBA00022960"/>
    </source>
</evidence>
<comment type="pathway">
    <text evidence="1 7">Cell wall biogenesis; peptidoglycan biosynthesis.</text>
</comment>
<dbReference type="InterPro" id="IPR036366">
    <property type="entry name" value="PGBDSf"/>
</dbReference>
<evidence type="ECO:0000256" key="2">
    <source>
        <dbReference type="ARBA" id="ARBA00005992"/>
    </source>
</evidence>
<evidence type="ECO:0000313" key="11">
    <source>
        <dbReference type="Proteomes" id="UP000028680"/>
    </source>
</evidence>
<reference evidence="10 11" key="1">
    <citation type="journal article" date="2014" name="ISME J.">
        <title>Adaptation of an abundant Roseobacter RCA organism to pelagic systems revealed by genomic and transcriptomic analyses.</title>
        <authorList>
            <person name="Voget S."/>
            <person name="Wemheuer B."/>
            <person name="Brinkhoff T."/>
            <person name="Vollmers J."/>
            <person name="Dietrich S."/>
            <person name="Giebel H.A."/>
            <person name="Beardsley C."/>
            <person name="Sardemann C."/>
            <person name="Bakenhus I."/>
            <person name="Billerbeck S."/>
            <person name="Daniel R."/>
            <person name="Simon M."/>
        </authorList>
    </citation>
    <scope>NUCLEOTIDE SEQUENCE [LARGE SCALE GENOMIC DNA]</scope>
    <source>
        <strain evidence="10 11">RCA23</strain>
    </source>
</reference>
<feature type="active site" description="Proton donor/acceptor" evidence="7">
    <location>
        <position position="424"/>
    </location>
</feature>
<dbReference type="PROSITE" id="PS52029">
    <property type="entry name" value="LD_TPASE"/>
    <property type="match status" value="1"/>
</dbReference>
<dbReference type="InterPro" id="IPR002477">
    <property type="entry name" value="Peptidoglycan-bd-like"/>
</dbReference>
<dbReference type="Pfam" id="PF01471">
    <property type="entry name" value="PG_binding_1"/>
    <property type="match status" value="1"/>
</dbReference>
<evidence type="ECO:0000256" key="7">
    <source>
        <dbReference type="PROSITE-ProRule" id="PRU01373"/>
    </source>
</evidence>
<dbReference type="Pfam" id="PF20142">
    <property type="entry name" value="Scaffold"/>
    <property type="match status" value="1"/>
</dbReference>
<evidence type="ECO:0000256" key="6">
    <source>
        <dbReference type="ARBA" id="ARBA00023316"/>
    </source>
</evidence>
<gene>
    <name evidence="10" type="ORF">RCA23_c15000</name>
</gene>
<evidence type="ECO:0000256" key="5">
    <source>
        <dbReference type="ARBA" id="ARBA00022984"/>
    </source>
</evidence>
<protein>
    <submittedName>
        <fullName evidence="10">L,D-transpeptidase YcbB</fullName>
        <ecNumber evidence="10">2.-.-.-</ecNumber>
    </submittedName>
</protein>
<dbReference type="SUPFAM" id="SSF47090">
    <property type="entry name" value="PGBD-like"/>
    <property type="match status" value="1"/>
</dbReference>
<feature type="signal peptide" evidence="8">
    <location>
        <begin position="1"/>
        <end position="29"/>
    </location>
</feature>
<dbReference type="InterPro" id="IPR045380">
    <property type="entry name" value="LD_TPept_scaffold_dom"/>
</dbReference>
<dbReference type="GO" id="GO:0071555">
    <property type="term" value="P:cell wall organization"/>
    <property type="evidence" value="ECO:0007669"/>
    <property type="project" value="UniProtKB-UniRule"/>
</dbReference>
<feature type="active site" description="Nucleophile" evidence="7">
    <location>
        <position position="443"/>
    </location>
</feature>
<feature type="chain" id="PRO_5042980334" evidence="8">
    <location>
        <begin position="30"/>
        <end position="532"/>
    </location>
</feature>
<dbReference type="Pfam" id="PF03734">
    <property type="entry name" value="YkuD"/>
    <property type="match status" value="1"/>
</dbReference>
<accession>A0AAN0RIX7</accession>
<dbReference type="AlphaFoldDB" id="A0AAN0RIX7"/>
<dbReference type="Gene3D" id="2.40.440.10">
    <property type="entry name" value="L,D-transpeptidase catalytic domain-like"/>
    <property type="match status" value="1"/>
</dbReference>
<dbReference type="CDD" id="cd16913">
    <property type="entry name" value="YkuD_like"/>
    <property type="match status" value="1"/>
</dbReference>
<dbReference type="EC" id="2.-.-.-" evidence="10"/>
<sequence>MMGRIDFRIAKVLASVLAVLFSTELAAQAFGFKQSLAQYISSDRSISGFYRARDYGSFWTGPTEQERARLEALITAFADAEMHGLPKARFNAETVLSKLRAANSQSALGQLDAELTTAFLDYARAVQSGLLIPSEVDEEIVRKVRYSKPLDLLAGLEASDPQVFLKSLPPQSRQYVGLVKERLRLERQVTAGGWGQPVSAKRLKPEEQGAQVVLLRDRLVAMGYLSRSYSTTYDDPLAAAVARFQADHGLAVTGTANKLTLEQVNVGASDRLASVLVALERERWFNQPLGERHISVNLTDFKAKIVDFGKVTFETNSVVGAVDDDRRSPEFSDTMEYMIVNPSWYVPRSIVVGEYLPMLQEDAASVEYLELRDDLGNVVRREGLDFTSFNEDTFPFGMRQPPSPGNALGLVKFMFPNRHNIYLHDTPAKNLFGREVRAFSHGCIRLADPFDFAYALLAAQSDAPKALFQEALDTGEEVQIDLVRRIPVHIFYRTALARPEGGLEFRPDVYGRDAKIWQALQSQGVVMGEITG</sequence>
<keyword evidence="3 10" id="KW-0808">Transferase</keyword>
<keyword evidence="6 7" id="KW-0961">Cell wall biogenesis/degradation</keyword>
<keyword evidence="8" id="KW-0732">Signal</keyword>
<dbReference type="SUPFAM" id="SSF141523">
    <property type="entry name" value="L,D-transpeptidase catalytic domain-like"/>
    <property type="match status" value="1"/>
</dbReference>
<keyword evidence="4 7" id="KW-0133">Cell shape</keyword>
<evidence type="ECO:0000313" key="10">
    <source>
        <dbReference type="EMBL" id="AII87038.1"/>
    </source>
</evidence>
<name>A0AAN0RIX7_9RHOB</name>
<dbReference type="Proteomes" id="UP000028680">
    <property type="component" value="Chromosome"/>
</dbReference>
<evidence type="ECO:0000256" key="1">
    <source>
        <dbReference type="ARBA" id="ARBA00004752"/>
    </source>
</evidence>
<proteinExistence type="inferred from homology"/>
<evidence type="ECO:0000256" key="3">
    <source>
        <dbReference type="ARBA" id="ARBA00022679"/>
    </source>
</evidence>
<feature type="domain" description="L,D-TPase catalytic" evidence="9">
    <location>
        <begin position="292"/>
        <end position="468"/>
    </location>
</feature>
<dbReference type="InterPro" id="IPR052905">
    <property type="entry name" value="LD-transpeptidase_YkuD-like"/>
</dbReference>
<dbReference type="GO" id="GO:0004180">
    <property type="term" value="F:carboxypeptidase activity"/>
    <property type="evidence" value="ECO:0007669"/>
    <property type="project" value="UniProtKB-ARBA"/>
</dbReference>
<keyword evidence="5 7" id="KW-0573">Peptidoglycan synthesis</keyword>
<dbReference type="RefSeq" id="WP_044049812.1">
    <property type="nucleotide sequence ID" value="NZ_CP003984.1"/>
</dbReference>
<keyword evidence="11" id="KW-1185">Reference proteome</keyword>
<organism evidence="10 11">
    <name type="scientific">Planktomarina temperata RCA23</name>
    <dbReference type="NCBI Taxonomy" id="666509"/>
    <lineage>
        <taxon>Bacteria</taxon>
        <taxon>Pseudomonadati</taxon>
        <taxon>Pseudomonadota</taxon>
        <taxon>Alphaproteobacteria</taxon>
        <taxon>Rhodobacterales</taxon>
        <taxon>Paracoccaceae</taxon>
        <taxon>Planktomarina</taxon>
    </lineage>
</organism>